<accession>A0A411YF16</accession>
<proteinExistence type="predicted"/>
<evidence type="ECO:0000256" key="1">
    <source>
        <dbReference type="SAM" id="MobiDB-lite"/>
    </source>
</evidence>
<dbReference type="AlphaFoldDB" id="A0A411YF16"/>
<organism evidence="2 3">
    <name type="scientific">Egibacter rhizosphaerae</name>
    <dbReference type="NCBI Taxonomy" id="1670831"/>
    <lineage>
        <taxon>Bacteria</taxon>
        <taxon>Bacillati</taxon>
        <taxon>Actinomycetota</taxon>
        <taxon>Nitriliruptoria</taxon>
        <taxon>Egibacterales</taxon>
        <taxon>Egibacteraceae</taxon>
        <taxon>Egibacter</taxon>
    </lineage>
</organism>
<sequence length="126" mass="14315">MPSKSGSRSKDREFARDEGEPVSEEMQLYDLRVTVDRIEGRSVCGMAPGDCFELTNSNEIRLPEGKHFCLYALQAVLPLLPAKQRELADSDWMAQDAEVACPDPDERLIMRVERTRKVTLRTDDLT</sequence>
<protein>
    <submittedName>
        <fullName evidence="2">TIGR04076 family protein</fullName>
    </submittedName>
</protein>
<dbReference type="NCBIfam" id="TIGR04076">
    <property type="entry name" value="TIGR04076 family protein"/>
    <property type="match status" value="1"/>
</dbReference>
<feature type="region of interest" description="Disordered" evidence="1">
    <location>
        <begin position="1"/>
        <end position="21"/>
    </location>
</feature>
<reference evidence="2 3" key="1">
    <citation type="submission" date="2019-01" db="EMBL/GenBank/DDBJ databases">
        <title>Egibacter rhizosphaerae EGI 80759T.</title>
        <authorList>
            <person name="Chen D.-D."/>
            <person name="Tian Y."/>
            <person name="Jiao J.-Y."/>
            <person name="Zhang X.-T."/>
            <person name="Zhang Y.-G."/>
            <person name="Zhang Y."/>
            <person name="Xiao M."/>
            <person name="Shu W.-S."/>
            <person name="Li W.-J."/>
        </authorList>
    </citation>
    <scope>NUCLEOTIDE SEQUENCE [LARGE SCALE GENOMIC DNA]</scope>
    <source>
        <strain evidence="2 3">EGI 80759</strain>
    </source>
</reference>
<feature type="compositionally biased region" description="Basic and acidic residues" evidence="1">
    <location>
        <begin position="8"/>
        <end position="19"/>
    </location>
</feature>
<dbReference type="Proteomes" id="UP000291469">
    <property type="component" value="Chromosome"/>
</dbReference>
<evidence type="ECO:0000313" key="2">
    <source>
        <dbReference type="EMBL" id="QBI19854.1"/>
    </source>
</evidence>
<gene>
    <name evidence="2" type="ORF">ER308_09980</name>
</gene>
<keyword evidence="3" id="KW-1185">Reference proteome</keyword>
<name>A0A411YF16_9ACTN</name>
<evidence type="ECO:0000313" key="3">
    <source>
        <dbReference type="Proteomes" id="UP000291469"/>
    </source>
</evidence>
<dbReference type="KEGG" id="erz:ER308_09980"/>
<dbReference type="EMBL" id="CP036402">
    <property type="protein sequence ID" value="QBI19854.1"/>
    <property type="molecule type" value="Genomic_DNA"/>
</dbReference>
<dbReference type="OrthoDB" id="1178194at2"/>
<dbReference type="InterPro" id="IPR023811">
    <property type="entry name" value="CHP04076"/>
</dbReference>